<dbReference type="EMBL" id="JBGNUJ010000007">
    <property type="protein sequence ID" value="KAL3957389.1"/>
    <property type="molecule type" value="Genomic_DNA"/>
</dbReference>
<organism evidence="1 2">
    <name type="scientific">Purpureocillium lilacinum</name>
    <name type="common">Paecilomyces lilacinus</name>
    <dbReference type="NCBI Taxonomy" id="33203"/>
    <lineage>
        <taxon>Eukaryota</taxon>
        <taxon>Fungi</taxon>
        <taxon>Dikarya</taxon>
        <taxon>Ascomycota</taxon>
        <taxon>Pezizomycotina</taxon>
        <taxon>Sordariomycetes</taxon>
        <taxon>Hypocreomycetidae</taxon>
        <taxon>Hypocreales</taxon>
        <taxon>Ophiocordycipitaceae</taxon>
        <taxon>Purpureocillium</taxon>
    </lineage>
</organism>
<proteinExistence type="predicted"/>
<reference evidence="1" key="1">
    <citation type="submission" date="2024-12" db="EMBL/GenBank/DDBJ databases">
        <title>Comparative genomics and development of molecular markers within Purpureocillium lilacinum and among Purpureocillium species.</title>
        <authorList>
            <person name="Yeh Z.-Y."/>
            <person name="Ni N.-T."/>
            <person name="Lo P.-H."/>
            <person name="Mushyakhwo K."/>
            <person name="Lin C.-F."/>
            <person name="Nai Y.-S."/>
        </authorList>
    </citation>
    <scope>NUCLEOTIDE SEQUENCE</scope>
    <source>
        <strain evidence="1">NCHU-NPUST-175</strain>
    </source>
</reference>
<keyword evidence="2" id="KW-1185">Reference proteome</keyword>
<sequence length="185" mass="18836">MDGKCGPLANGLLCGGKWGDCCSRQGQCGAGDDFCSFDKCYSGNCIIPQPEWKAPWQVGDTPDGTCGDPNGYTCDVTFGNCWTGADRDFSKSESQPKFGSCSVTISPTTTAVIPVASGISADGACGGRGEQKCEGSGFGNCCGPDGWCGSSTKHCGEGCQPAFGTCAKFLKTSPDGTCGASTGYT</sequence>
<dbReference type="Proteomes" id="UP001638806">
    <property type="component" value="Unassembled WGS sequence"/>
</dbReference>
<accession>A0ACC4DPC4</accession>
<gene>
    <name evidence="1" type="ORF">ACCO45_007967</name>
</gene>
<evidence type="ECO:0000313" key="1">
    <source>
        <dbReference type="EMBL" id="KAL3957389.1"/>
    </source>
</evidence>
<name>A0ACC4DPC4_PURLI</name>
<comment type="caution">
    <text evidence="1">The sequence shown here is derived from an EMBL/GenBank/DDBJ whole genome shotgun (WGS) entry which is preliminary data.</text>
</comment>
<evidence type="ECO:0000313" key="2">
    <source>
        <dbReference type="Proteomes" id="UP001638806"/>
    </source>
</evidence>
<protein>
    <submittedName>
        <fullName evidence="1">Uncharacterized protein</fullName>
    </submittedName>
</protein>